<reference evidence="2" key="1">
    <citation type="submission" date="2021-01" db="EMBL/GenBank/DDBJ databases">
        <title>Genome public.</title>
        <authorList>
            <person name="Liu C."/>
            <person name="Sun Q."/>
        </authorList>
    </citation>
    <scope>NUCLEOTIDE SEQUENCE [LARGE SCALE GENOMIC DNA]</scope>
    <source>
        <strain evidence="2">YIM B02505</strain>
    </source>
</reference>
<organism evidence="1 2">
    <name type="scientific">Clostridium yunnanense</name>
    <dbReference type="NCBI Taxonomy" id="2800325"/>
    <lineage>
        <taxon>Bacteria</taxon>
        <taxon>Bacillati</taxon>
        <taxon>Bacillota</taxon>
        <taxon>Clostridia</taxon>
        <taxon>Eubacteriales</taxon>
        <taxon>Clostridiaceae</taxon>
        <taxon>Clostridium</taxon>
    </lineage>
</organism>
<dbReference type="EMBL" id="JAENHN010000043">
    <property type="protein sequence ID" value="MBK1812053.1"/>
    <property type="molecule type" value="Genomic_DNA"/>
</dbReference>
<comment type="caution">
    <text evidence="1">The sequence shown here is derived from an EMBL/GenBank/DDBJ whole genome shotgun (WGS) entry which is preliminary data.</text>
</comment>
<protein>
    <submittedName>
        <fullName evidence="1">ATP-binding protein</fullName>
    </submittedName>
</protein>
<dbReference type="SUPFAM" id="SSF55874">
    <property type="entry name" value="ATPase domain of HSP90 chaperone/DNA topoisomerase II/histidine kinase"/>
    <property type="match status" value="1"/>
</dbReference>
<keyword evidence="1" id="KW-0547">Nucleotide-binding</keyword>
<name>A0ABS1ERY3_9CLOT</name>
<dbReference type="Pfam" id="PF13589">
    <property type="entry name" value="HATPase_c_3"/>
    <property type="match status" value="1"/>
</dbReference>
<keyword evidence="2" id="KW-1185">Reference proteome</keyword>
<keyword evidence="1" id="KW-0067">ATP-binding</keyword>
<dbReference type="GO" id="GO:0005524">
    <property type="term" value="F:ATP binding"/>
    <property type="evidence" value="ECO:0007669"/>
    <property type="project" value="UniProtKB-KW"/>
</dbReference>
<dbReference type="RefSeq" id="WP_200270863.1">
    <property type="nucleotide sequence ID" value="NZ_JAENHN010000043.1"/>
</dbReference>
<dbReference type="InterPro" id="IPR036890">
    <property type="entry name" value="HATPase_C_sf"/>
</dbReference>
<dbReference type="Proteomes" id="UP000596739">
    <property type="component" value="Unassembled WGS sequence"/>
</dbReference>
<sequence length="658" mass="77149">MKNVQITSDGIKKALSKYKPYESINEYIWNGFDADSTTININCKTNEFNSISWMSIQDNGVGIDYNSLNNKFTPFFQSQKALERSIHRKSSDIHGKNGVGRLTFFNFSKSALWNTIYIKAANSFEMYDIVVDSSNLSEYIASNPTELEYGDTGTRVEFSNIIVAMDIENLRKHITQEFAWFLKLNDKNNYKIILNNKEIEFNDLVADEESLDTLSIEDNLFEVDYIRWSDKPVSEFSYFYFLDSNNNEAYKETTKFNKKGDSFYHSMYIKSSYFDNFTRSKNDDKMQISFLDKNIHDDVYQSLIEKLNEFLKEKRKPFLHESSVKVVQSFEKDDALPKFNVGNKWEMVQKEELTCLIAGLYQVEPRIFSNLNTTQKKTLAHLLNLIMDSGEKDNLFTILEQIVELDPNEREEFAHVLNRSSLSSITKTIKLIEDRVKAINQLQELIFNEELKANERDHLQKFIENHYWIFGEEYALAAAAEDKFEKVLKSYNKILTKNDSNIKIDHESKNKEMDICMVRQNVHTDTISNIVVELKAPWVRLGKEQLDQVIEYMDVITSVEQFNDRNQQWVFILIGNKLSSKGWIERYIENAKSHGKRSLVFKANNYEIYVKTWSEVINEFEMRHRFLLDKLKLKREKLYESYGTAAEVIEKSKNTASY</sequence>
<dbReference type="Gene3D" id="3.30.565.10">
    <property type="entry name" value="Histidine kinase-like ATPase, C-terminal domain"/>
    <property type="match status" value="1"/>
</dbReference>
<gene>
    <name evidence="1" type="ORF">JHL18_15630</name>
</gene>
<evidence type="ECO:0000313" key="1">
    <source>
        <dbReference type="EMBL" id="MBK1812053.1"/>
    </source>
</evidence>
<evidence type="ECO:0000313" key="2">
    <source>
        <dbReference type="Proteomes" id="UP000596739"/>
    </source>
</evidence>
<accession>A0ABS1ERY3</accession>
<proteinExistence type="predicted"/>